<dbReference type="AlphaFoldDB" id="A0A9N9IKE1"/>
<accession>A0A9N9IKE1</accession>
<gene>
    <name evidence="1" type="ORF">FMOSSE_LOCUS15940</name>
</gene>
<dbReference type="Proteomes" id="UP000789375">
    <property type="component" value="Unassembled WGS sequence"/>
</dbReference>
<keyword evidence="2" id="KW-1185">Reference proteome</keyword>
<dbReference type="EMBL" id="CAJVPP010019037">
    <property type="protein sequence ID" value="CAG8736996.1"/>
    <property type="molecule type" value="Genomic_DNA"/>
</dbReference>
<protein>
    <submittedName>
        <fullName evidence="1">7869_t:CDS:1</fullName>
    </submittedName>
</protein>
<feature type="non-terminal residue" evidence="1">
    <location>
        <position position="43"/>
    </location>
</feature>
<reference evidence="1" key="1">
    <citation type="submission" date="2021-06" db="EMBL/GenBank/DDBJ databases">
        <authorList>
            <person name="Kallberg Y."/>
            <person name="Tangrot J."/>
            <person name="Rosling A."/>
        </authorList>
    </citation>
    <scope>NUCLEOTIDE SEQUENCE</scope>
    <source>
        <strain evidence="1">87-6 pot B 2015</strain>
    </source>
</reference>
<name>A0A9N9IKE1_FUNMO</name>
<organism evidence="1 2">
    <name type="scientific">Funneliformis mosseae</name>
    <name type="common">Endomycorrhizal fungus</name>
    <name type="synonym">Glomus mosseae</name>
    <dbReference type="NCBI Taxonomy" id="27381"/>
    <lineage>
        <taxon>Eukaryota</taxon>
        <taxon>Fungi</taxon>
        <taxon>Fungi incertae sedis</taxon>
        <taxon>Mucoromycota</taxon>
        <taxon>Glomeromycotina</taxon>
        <taxon>Glomeromycetes</taxon>
        <taxon>Glomerales</taxon>
        <taxon>Glomeraceae</taxon>
        <taxon>Funneliformis</taxon>
    </lineage>
</organism>
<evidence type="ECO:0000313" key="2">
    <source>
        <dbReference type="Proteomes" id="UP000789375"/>
    </source>
</evidence>
<sequence length="43" mass="4986">MVVPERSLLLITEQNSKTCHIDNIYFCVLEASKIRAVEKLHRS</sequence>
<evidence type="ECO:0000313" key="1">
    <source>
        <dbReference type="EMBL" id="CAG8736996.1"/>
    </source>
</evidence>
<proteinExistence type="predicted"/>
<comment type="caution">
    <text evidence="1">The sequence shown here is derived from an EMBL/GenBank/DDBJ whole genome shotgun (WGS) entry which is preliminary data.</text>
</comment>